<dbReference type="AlphaFoldDB" id="A0A2I0U1Y6"/>
<sequence>MRFNKCKRTVLHLGRNNPIHQYRLGVDLLECGSAERDLVVLVDNKLTMRQQYALVAKKANALMGCIKKSVAIRSREVILSLCSALARPHLECCRAFCSKYKAETSGTSK</sequence>
<evidence type="ECO:0008006" key="3">
    <source>
        <dbReference type="Google" id="ProtNLM"/>
    </source>
</evidence>
<keyword evidence="2" id="KW-1185">Reference proteome</keyword>
<name>A0A2I0U1Y6_LIMLA</name>
<accession>A0A2I0U1Y6</accession>
<evidence type="ECO:0000313" key="2">
    <source>
        <dbReference type="Proteomes" id="UP000233556"/>
    </source>
</evidence>
<organism evidence="1 2">
    <name type="scientific">Limosa lapponica baueri</name>
    <dbReference type="NCBI Taxonomy" id="1758121"/>
    <lineage>
        <taxon>Eukaryota</taxon>
        <taxon>Metazoa</taxon>
        <taxon>Chordata</taxon>
        <taxon>Craniata</taxon>
        <taxon>Vertebrata</taxon>
        <taxon>Euteleostomi</taxon>
        <taxon>Archelosauria</taxon>
        <taxon>Archosauria</taxon>
        <taxon>Dinosauria</taxon>
        <taxon>Saurischia</taxon>
        <taxon>Theropoda</taxon>
        <taxon>Coelurosauria</taxon>
        <taxon>Aves</taxon>
        <taxon>Neognathae</taxon>
        <taxon>Neoaves</taxon>
        <taxon>Charadriiformes</taxon>
        <taxon>Scolopacidae</taxon>
        <taxon>Limosa</taxon>
    </lineage>
</organism>
<dbReference type="OrthoDB" id="9185178at2759"/>
<reference evidence="2" key="2">
    <citation type="submission" date="2017-12" db="EMBL/GenBank/DDBJ databases">
        <title>Genome sequence of the Bar-tailed Godwit (Limosa lapponica baueri).</title>
        <authorList>
            <person name="Lima N.C.B."/>
            <person name="Parody-Merino A.M."/>
            <person name="Battley P.F."/>
            <person name="Fidler A.E."/>
            <person name="Prosdocimi F."/>
        </authorList>
    </citation>
    <scope>NUCLEOTIDE SEQUENCE [LARGE SCALE GENOMIC DNA]</scope>
</reference>
<dbReference type="PANTHER" id="PTHR33332">
    <property type="entry name" value="REVERSE TRANSCRIPTASE DOMAIN-CONTAINING PROTEIN"/>
    <property type="match status" value="1"/>
</dbReference>
<gene>
    <name evidence="1" type="ORF">llap_9606</name>
</gene>
<proteinExistence type="predicted"/>
<reference evidence="2" key="1">
    <citation type="submission" date="2017-11" db="EMBL/GenBank/DDBJ databases">
        <authorList>
            <person name="Lima N.C."/>
            <person name="Parody-Merino A.M."/>
            <person name="Battley P.F."/>
            <person name="Fidler A.E."/>
            <person name="Prosdocimi F."/>
        </authorList>
    </citation>
    <scope>NUCLEOTIDE SEQUENCE [LARGE SCALE GENOMIC DNA]</scope>
</reference>
<dbReference type="Proteomes" id="UP000233556">
    <property type="component" value="Unassembled WGS sequence"/>
</dbReference>
<dbReference type="EMBL" id="KZ506340">
    <property type="protein sequence ID" value="PKU40087.1"/>
    <property type="molecule type" value="Genomic_DNA"/>
</dbReference>
<protein>
    <recommendedName>
        <fullName evidence="3">Rna-directed dna polymerase from mobile element jockey-like</fullName>
    </recommendedName>
</protein>
<evidence type="ECO:0000313" key="1">
    <source>
        <dbReference type="EMBL" id="PKU40087.1"/>
    </source>
</evidence>